<sequence length="79" mass="8603">MDVLVAVRVTVTNPQITIAPVDEGGPGRAVIVLEDAGEKEINVHVSFHPELSSFVFVGYPLHYRRACRRQESGSAVRSA</sequence>
<organism evidence="1 2">
    <name type="scientific">Paraconexibacter antarcticus</name>
    <dbReference type="NCBI Taxonomy" id="2949664"/>
    <lineage>
        <taxon>Bacteria</taxon>
        <taxon>Bacillati</taxon>
        <taxon>Actinomycetota</taxon>
        <taxon>Thermoleophilia</taxon>
        <taxon>Solirubrobacterales</taxon>
        <taxon>Paraconexibacteraceae</taxon>
        <taxon>Paraconexibacter</taxon>
    </lineage>
</organism>
<reference evidence="1 2" key="1">
    <citation type="submission" date="2022-06" db="EMBL/GenBank/DDBJ databases">
        <title>Paraconexibacter antarcticus.</title>
        <authorList>
            <person name="Kim C.S."/>
        </authorList>
    </citation>
    <scope>NUCLEOTIDE SEQUENCE [LARGE SCALE GENOMIC DNA]</scope>
    <source>
        <strain evidence="1 2">02-257</strain>
    </source>
</reference>
<name>A0ABY5DRR3_9ACTN</name>
<evidence type="ECO:0000313" key="1">
    <source>
        <dbReference type="EMBL" id="UTI63264.1"/>
    </source>
</evidence>
<dbReference type="EMBL" id="CP098502">
    <property type="protein sequence ID" value="UTI63264.1"/>
    <property type="molecule type" value="Genomic_DNA"/>
</dbReference>
<keyword evidence="2" id="KW-1185">Reference proteome</keyword>
<gene>
    <name evidence="1" type="ORF">NBH00_18125</name>
</gene>
<dbReference type="Proteomes" id="UP001056035">
    <property type="component" value="Chromosome"/>
</dbReference>
<accession>A0ABY5DRR3</accession>
<dbReference type="RefSeq" id="WP_254569994.1">
    <property type="nucleotide sequence ID" value="NZ_CP098502.1"/>
</dbReference>
<proteinExistence type="predicted"/>
<protein>
    <submittedName>
        <fullName evidence="1">Uncharacterized protein</fullName>
    </submittedName>
</protein>
<evidence type="ECO:0000313" key="2">
    <source>
        <dbReference type="Proteomes" id="UP001056035"/>
    </source>
</evidence>